<sequence>MDRITGTVKFFNTAKGFGFIQPEDGSKDVFIHISALERAGINSVYEGDKLSFVLEDDRKGRGKQAGQVQMA</sequence>
<dbReference type="InterPro" id="IPR012340">
    <property type="entry name" value="NA-bd_OB-fold"/>
</dbReference>
<accession>V5SBY3</accession>
<dbReference type="InterPro" id="IPR050181">
    <property type="entry name" value="Cold_shock_domain"/>
</dbReference>
<proteinExistence type="predicted"/>
<evidence type="ECO:0000256" key="1">
    <source>
        <dbReference type="ARBA" id="ARBA00004496"/>
    </source>
</evidence>
<evidence type="ECO:0000313" key="5">
    <source>
        <dbReference type="EMBL" id="AHB48386.1"/>
    </source>
</evidence>
<keyword evidence="6" id="KW-1185">Reference proteome</keyword>
<dbReference type="Pfam" id="PF00313">
    <property type="entry name" value="CSD"/>
    <property type="match status" value="1"/>
</dbReference>
<dbReference type="InterPro" id="IPR012156">
    <property type="entry name" value="Cold_shock_CspA"/>
</dbReference>
<dbReference type="Gene3D" id="2.40.50.140">
    <property type="entry name" value="Nucleic acid-binding proteins"/>
    <property type="match status" value="1"/>
</dbReference>
<dbReference type="AlphaFoldDB" id="V5SBY3"/>
<dbReference type="KEGG" id="hni:W911_08260"/>
<dbReference type="HOGENOM" id="CLU_117621_4_0_5"/>
<gene>
    <name evidence="5" type="ORF">W911_08260</name>
</gene>
<dbReference type="InterPro" id="IPR019844">
    <property type="entry name" value="CSD_CS"/>
</dbReference>
<reference evidence="5 6" key="1">
    <citation type="journal article" date="2014" name="Genome Announc.">
        <title>Complete Genome Sequence of Hyphomicrobium nitrativorans Strain NL23, a Denitrifying Bacterium Isolated from Biofilm of a Methanol-Fed Denitrification System Treating Seawater at the Montreal Biodome.</title>
        <authorList>
            <person name="Martineau C."/>
            <person name="Villeneuve C."/>
            <person name="Mauffrey F."/>
            <person name="Villemur R."/>
        </authorList>
    </citation>
    <scope>NUCLEOTIDE SEQUENCE [LARGE SCALE GENOMIC DNA]</scope>
    <source>
        <strain evidence="5">NL23</strain>
    </source>
</reference>
<dbReference type="PROSITE" id="PS00352">
    <property type="entry name" value="CSD_1"/>
    <property type="match status" value="1"/>
</dbReference>
<dbReference type="PANTHER" id="PTHR11544">
    <property type="entry name" value="COLD SHOCK DOMAIN CONTAINING PROTEINS"/>
    <property type="match status" value="1"/>
</dbReference>
<keyword evidence="2" id="KW-0963">Cytoplasm</keyword>
<comment type="subcellular location">
    <subcellularLocation>
        <location evidence="1 3">Cytoplasm</location>
    </subcellularLocation>
</comment>
<dbReference type="GO" id="GO:0005829">
    <property type="term" value="C:cytosol"/>
    <property type="evidence" value="ECO:0007669"/>
    <property type="project" value="UniProtKB-ARBA"/>
</dbReference>
<dbReference type="SMART" id="SM00357">
    <property type="entry name" value="CSP"/>
    <property type="match status" value="1"/>
</dbReference>
<dbReference type="PIRSF" id="PIRSF002599">
    <property type="entry name" value="Cold_shock_A"/>
    <property type="match status" value="1"/>
</dbReference>
<dbReference type="GO" id="GO:0003676">
    <property type="term" value="F:nucleic acid binding"/>
    <property type="evidence" value="ECO:0007669"/>
    <property type="project" value="InterPro"/>
</dbReference>
<dbReference type="EMBL" id="CP006912">
    <property type="protein sequence ID" value="AHB48386.1"/>
    <property type="molecule type" value="Genomic_DNA"/>
</dbReference>
<evidence type="ECO:0000256" key="2">
    <source>
        <dbReference type="ARBA" id="ARBA00022490"/>
    </source>
</evidence>
<dbReference type="OrthoDB" id="9801414at2"/>
<dbReference type="CDD" id="cd04458">
    <property type="entry name" value="CSP_CDS"/>
    <property type="match status" value="1"/>
</dbReference>
<evidence type="ECO:0000256" key="3">
    <source>
        <dbReference type="RuleBase" id="RU000408"/>
    </source>
</evidence>
<dbReference type="InterPro" id="IPR011129">
    <property type="entry name" value="CSD"/>
</dbReference>
<name>V5SBY3_9HYPH</name>
<dbReference type="SUPFAM" id="SSF50249">
    <property type="entry name" value="Nucleic acid-binding proteins"/>
    <property type="match status" value="1"/>
</dbReference>
<protein>
    <submittedName>
        <fullName evidence="5">Cold-shock protein</fullName>
    </submittedName>
</protein>
<feature type="domain" description="CSD" evidence="4">
    <location>
        <begin position="3"/>
        <end position="70"/>
    </location>
</feature>
<dbReference type="PRINTS" id="PR00050">
    <property type="entry name" value="COLDSHOCK"/>
</dbReference>
<evidence type="ECO:0000259" key="4">
    <source>
        <dbReference type="PROSITE" id="PS51857"/>
    </source>
</evidence>
<dbReference type="Proteomes" id="UP000018542">
    <property type="component" value="Chromosome"/>
</dbReference>
<dbReference type="PATRIC" id="fig|1029756.8.peg.1722"/>
<evidence type="ECO:0000313" key="6">
    <source>
        <dbReference type="Proteomes" id="UP000018542"/>
    </source>
</evidence>
<dbReference type="InterPro" id="IPR002059">
    <property type="entry name" value="CSP_DNA-bd"/>
</dbReference>
<dbReference type="RefSeq" id="WP_023787031.1">
    <property type="nucleotide sequence ID" value="NC_022997.1"/>
</dbReference>
<dbReference type="STRING" id="1029756.W911_08260"/>
<dbReference type="PROSITE" id="PS51857">
    <property type="entry name" value="CSD_2"/>
    <property type="match status" value="1"/>
</dbReference>
<organism evidence="5 6">
    <name type="scientific">Hyphomicrobium nitrativorans NL23</name>
    <dbReference type="NCBI Taxonomy" id="1029756"/>
    <lineage>
        <taxon>Bacteria</taxon>
        <taxon>Pseudomonadati</taxon>
        <taxon>Pseudomonadota</taxon>
        <taxon>Alphaproteobacteria</taxon>
        <taxon>Hyphomicrobiales</taxon>
        <taxon>Hyphomicrobiaceae</taxon>
        <taxon>Hyphomicrobium</taxon>
    </lineage>
</organism>